<dbReference type="STRING" id="35608.A0A2U1M2B7"/>
<dbReference type="CDD" id="cd20336">
    <property type="entry name" value="Rcat_RBR"/>
    <property type="match status" value="1"/>
</dbReference>
<dbReference type="SUPFAM" id="SSF57850">
    <property type="entry name" value="RING/U-box"/>
    <property type="match status" value="3"/>
</dbReference>
<sequence>MASDNDSEKSYVILKEEDGLLNFNSDSEKSYIILKEDDLLNSDSGSENSYDVLKEDNLQMNSDNDSEKSYDVLKEDNLQMNSDSDSDSDIDVPYTYNVFNAKSYVILKEDDLIKRQQHIIHEVTSLLTISTNDACMLLLKYNWRVTNVYEAWFKDERKVCDDISLLDVDRDVKFPKHDERKVKCGICFDSVRFDETANCGCNHNICKVCWRSYVSTAINEGPGCLTLKCPVPSCGVAVSPDMVDMLAKGKDKIMYNRFWLRSYVKNSKKIKWCPGLGCDYACMEEAHSPLDCQTVGKWLMKNMAEAENTSWILANTKPCPNCKIWIERYGGCPTHSPLDCQTVGKWLMKNMAEAENTSWILANTKPCPNCKIWIERYGGCPSMTCICGYEFCWLCLEPSRGHNNLLAACGREGGKVNEDERQCELAKKAADTYTHYYERWAANEKYRKQALVDLHNVETVHLEKISSAHYLPRAELMFFIDAWSQIVECRRVLKWAYAYGYYIPKEEEAKTVFFEYVLGEAEDSLKRLHLCVEKELQTCIEYGYGFKQVNSSIANVTGLTIVTRTYFQNLVRALENRLSEVASHEDESFNCLNLLV</sequence>
<dbReference type="InterPro" id="IPR002867">
    <property type="entry name" value="IBR_dom"/>
</dbReference>
<comment type="catalytic activity">
    <reaction evidence="1">
        <text>[E2 ubiquitin-conjugating enzyme]-S-ubiquitinyl-L-cysteine + [acceptor protein]-L-lysine = [E2 ubiquitin-conjugating enzyme]-L-cysteine + [acceptor protein]-N(6)-ubiquitinyl-L-lysine.</text>
        <dbReference type="EC" id="2.3.2.31"/>
    </reaction>
</comment>
<dbReference type="InterPro" id="IPR031127">
    <property type="entry name" value="E3_UB_ligase_RBR"/>
</dbReference>
<comment type="cofactor">
    <cofactor evidence="2">
        <name>Zn(2+)</name>
        <dbReference type="ChEBI" id="CHEBI:29105"/>
    </cofactor>
</comment>
<evidence type="ECO:0000256" key="3">
    <source>
        <dbReference type="ARBA" id="ARBA00003976"/>
    </source>
</evidence>
<dbReference type="InterPro" id="IPR054694">
    <property type="entry name" value="Parkin-like_IBR"/>
</dbReference>
<feature type="domain" description="RING-type" evidence="12">
    <location>
        <begin position="180"/>
        <end position="420"/>
    </location>
</feature>
<reference evidence="13 14" key="1">
    <citation type="journal article" date="2018" name="Mol. Plant">
        <title>The genome of Artemisia annua provides insight into the evolution of Asteraceae family and artemisinin biosynthesis.</title>
        <authorList>
            <person name="Shen Q."/>
            <person name="Zhang L."/>
            <person name="Liao Z."/>
            <person name="Wang S."/>
            <person name="Yan T."/>
            <person name="Shi P."/>
            <person name="Liu M."/>
            <person name="Fu X."/>
            <person name="Pan Q."/>
            <person name="Wang Y."/>
            <person name="Lv Z."/>
            <person name="Lu X."/>
            <person name="Zhang F."/>
            <person name="Jiang W."/>
            <person name="Ma Y."/>
            <person name="Chen M."/>
            <person name="Hao X."/>
            <person name="Li L."/>
            <person name="Tang Y."/>
            <person name="Lv G."/>
            <person name="Zhou Y."/>
            <person name="Sun X."/>
            <person name="Brodelius P.E."/>
            <person name="Rose J.K.C."/>
            <person name="Tang K."/>
        </authorList>
    </citation>
    <scope>NUCLEOTIDE SEQUENCE [LARGE SCALE GENOMIC DNA]</scope>
    <source>
        <strain evidence="14">cv. Huhao1</strain>
        <tissue evidence="13">Leaf</tissue>
    </source>
</reference>
<evidence type="ECO:0000313" key="13">
    <source>
        <dbReference type="EMBL" id="PWA55393.1"/>
    </source>
</evidence>
<comment type="caution">
    <text evidence="13">The sequence shown here is derived from an EMBL/GenBank/DDBJ whole genome shotgun (WGS) entry which is preliminary data.</text>
</comment>
<protein>
    <recommendedName>
        <fullName evidence="5">RBR-type E3 ubiquitin transferase</fullName>
        <ecNumber evidence="5">2.3.2.31</ecNumber>
    </recommendedName>
</protein>
<dbReference type="Pfam" id="PF22605">
    <property type="entry name" value="IBR_2"/>
    <property type="match status" value="1"/>
</dbReference>
<dbReference type="GO" id="GO:0016567">
    <property type="term" value="P:protein ubiquitination"/>
    <property type="evidence" value="ECO:0007669"/>
    <property type="project" value="UniProtKB-UniPathway"/>
</dbReference>
<dbReference type="PANTHER" id="PTHR11685">
    <property type="entry name" value="RBR FAMILY RING FINGER AND IBR DOMAIN-CONTAINING"/>
    <property type="match status" value="1"/>
</dbReference>
<name>A0A2U1M2B7_ARTAN</name>
<keyword evidence="11" id="KW-0862">Zinc</keyword>
<gene>
    <name evidence="13" type="ORF">CTI12_AA185620</name>
</gene>
<accession>A0A2U1M2B7</accession>
<organism evidence="13 14">
    <name type="scientific">Artemisia annua</name>
    <name type="common">Sweet wormwood</name>
    <dbReference type="NCBI Taxonomy" id="35608"/>
    <lineage>
        <taxon>Eukaryota</taxon>
        <taxon>Viridiplantae</taxon>
        <taxon>Streptophyta</taxon>
        <taxon>Embryophyta</taxon>
        <taxon>Tracheophyta</taxon>
        <taxon>Spermatophyta</taxon>
        <taxon>Magnoliopsida</taxon>
        <taxon>eudicotyledons</taxon>
        <taxon>Gunneridae</taxon>
        <taxon>Pentapetalae</taxon>
        <taxon>asterids</taxon>
        <taxon>campanulids</taxon>
        <taxon>Asterales</taxon>
        <taxon>Asteraceae</taxon>
        <taxon>Asteroideae</taxon>
        <taxon>Anthemideae</taxon>
        <taxon>Artemisiinae</taxon>
        <taxon>Artemisia</taxon>
    </lineage>
</organism>
<dbReference type="FunFam" id="3.30.40.10:FF:000019">
    <property type="entry name" value="RBR-type E3 ubiquitin transferase"/>
    <property type="match status" value="1"/>
</dbReference>
<evidence type="ECO:0000313" key="14">
    <source>
        <dbReference type="Proteomes" id="UP000245207"/>
    </source>
</evidence>
<keyword evidence="6" id="KW-0808">Transferase</keyword>
<comment type="function">
    <text evidence="3">Might act as an E3 ubiquitin-protein ligase, or as part of E3 complex, which accepts ubiquitin from specific E2 ubiquitin-conjugating enzymes and then transfers it to substrates.</text>
</comment>
<evidence type="ECO:0000256" key="6">
    <source>
        <dbReference type="ARBA" id="ARBA00022679"/>
    </source>
</evidence>
<dbReference type="EC" id="2.3.2.31" evidence="5"/>
<dbReference type="InterPro" id="IPR013083">
    <property type="entry name" value="Znf_RING/FYVE/PHD"/>
</dbReference>
<evidence type="ECO:0000256" key="7">
    <source>
        <dbReference type="ARBA" id="ARBA00022723"/>
    </source>
</evidence>
<dbReference type="SMART" id="SM00647">
    <property type="entry name" value="IBR"/>
    <property type="match status" value="1"/>
</dbReference>
<keyword evidence="8" id="KW-0677">Repeat</keyword>
<evidence type="ECO:0000256" key="2">
    <source>
        <dbReference type="ARBA" id="ARBA00001947"/>
    </source>
</evidence>
<dbReference type="GO" id="GO:0008270">
    <property type="term" value="F:zinc ion binding"/>
    <property type="evidence" value="ECO:0007669"/>
    <property type="project" value="UniProtKB-KW"/>
</dbReference>
<evidence type="ECO:0000256" key="10">
    <source>
        <dbReference type="ARBA" id="ARBA00022786"/>
    </source>
</evidence>
<keyword evidence="14" id="KW-1185">Reference proteome</keyword>
<dbReference type="PROSITE" id="PS51873">
    <property type="entry name" value="TRIAD"/>
    <property type="match status" value="1"/>
</dbReference>
<dbReference type="UniPathway" id="UPA00143"/>
<dbReference type="Gene3D" id="3.30.40.10">
    <property type="entry name" value="Zinc/RING finger domain, C3HC4 (zinc finger)"/>
    <property type="match status" value="1"/>
</dbReference>
<dbReference type="GO" id="GO:0061630">
    <property type="term" value="F:ubiquitin protein ligase activity"/>
    <property type="evidence" value="ECO:0007669"/>
    <property type="project" value="UniProtKB-EC"/>
</dbReference>
<dbReference type="AlphaFoldDB" id="A0A2U1M2B7"/>
<evidence type="ECO:0000256" key="1">
    <source>
        <dbReference type="ARBA" id="ARBA00001798"/>
    </source>
</evidence>
<evidence type="ECO:0000256" key="4">
    <source>
        <dbReference type="ARBA" id="ARBA00004906"/>
    </source>
</evidence>
<proteinExistence type="predicted"/>
<evidence type="ECO:0000256" key="8">
    <source>
        <dbReference type="ARBA" id="ARBA00022737"/>
    </source>
</evidence>
<keyword evidence="9" id="KW-0863">Zinc-finger</keyword>
<keyword evidence="10" id="KW-0833">Ubl conjugation pathway</keyword>
<dbReference type="Proteomes" id="UP000245207">
    <property type="component" value="Unassembled WGS sequence"/>
</dbReference>
<dbReference type="InterPro" id="IPR044066">
    <property type="entry name" value="TRIAD_supradom"/>
</dbReference>
<dbReference type="OrthoDB" id="10009520at2759"/>
<evidence type="ECO:0000259" key="12">
    <source>
        <dbReference type="PROSITE" id="PS51873"/>
    </source>
</evidence>
<evidence type="ECO:0000256" key="11">
    <source>
        <dbReference type="ARBA" id="ARBA00022833"/>
    </source>
</evidence>
<evidence type="ECO:0000256" key="5">
    <source>
        <dbReference type="ARBA" id="ARBA00012251"/>
    </source>
</evidence>
<dbReference type="Gene3D" id="1.20.120.1750">
    <property type="match status" value="2"/>
</dbReference>
<keyword evidence="7" id="KW-0479">Metal-binding</keyword>
<comment type="pathway">
    <text evidence="4">Protein modification; protein ubiquitination.</text>
</comment>
<evidence type="ECO:0000256" key="9">
    <source>
        <dbReference type="ARBA" id="ARBA00022771"/>
    </source>
</evidence>
<dbReference type="EMBL" id="PKPP01006770">
    <property type="protein sequence ID" value="PWA55393.1"/>
    <property type="molecule type" value="Genomic_DNA"/>
</dbReference>